<evidence type="ECO:0000259" key="2">
    <source>
        <dbReference type="Pfam" id="PF04773"/>
    </source>
</evidence>
<proteinExistence type="predicted"/>
<accession>A0A4V1ABE9</accession>
<dbReference type="Proteomes" id="UP000293912">
    <property type="component" value="Chromosome"/>
</dbReference>
<dbReference type="InterPro" id="IPR006860">
    <property type="entry name" value="FecR"/>
</dbReference>
<gene>
    <name evidence="3" type="ORF">HPF_08505</name>
</gene>
<organism evidence="3 4">
    <name type="scientific">Hydrogenophaga pseudoflava</name>
    <name type="common">Pseudomonas carboxydoflava</name>
    <dbReference type="NCBI Taxonomy" id="47421"/>
    <lineage>
        <taxon>Bacteria</taxon>
        <taxon>Pseudomonadati</taxon>
        <taxon>Pseudomonadota</taxon>
        <taxon>Betaproteobacteria</taxon>
        <taxon>Burkholderiales</taxon>
        <taxon>Comamonadaceae</taxon>
        <taxon>Hydrogenophaga</taxon>
    </lineage>
</organism>
<evidence type="ECO:0000313" key="3">
    <source>
        <dbReference type="EMBL" id="QBM27723.1"/>
    </source>
</evidence>
<keyword evidence="4" id="KW-1185">Reference proteome</keyword>
<dbReference type="RefSeq" id="WP_165961668.1">
    <property type="nucleotide sequence ID" value="NZ_CP037867.1"/>
</dbReference>
<dbReference type="EMBL" id="CP037867">
    <property type="protein sequence ID" value="QBM27723.1"/>
    <property type="molecule type" value="Genomic_DNA"/>
</dbReference>
<feature type="signal peptide" evidence="1">
    <location>
        <begin position="1"/>
        <end position="27"/>
    </location>
</feature>
<dbReference type="PANTHER" id="PTHR38731">
    <property type="entry name" value="LIPL45-RELATED LIPOPROTEIN-RELATED"/>
    <property type="match status" value="1"/>
</dbReference>
<protein>
    <submittedName>
        <fullName evidence="3">FecR protein</fullName>
    </submittedName>
</protein>
<dbReference type="KEGG" id="hpse:HPF_08505"/>
<evidence type="ECO:0000256" key="1">
    <source>
        <dbReference type="SAM" id="SignalP"/>
    </source>
</evidence>
<reference evidence="3 4" key="1">
    <citation type="submission" date="2019-03" db="EMBL/GenBank/DDBJ databases">
        <authorList>
            <person name="Sebastian G."/>
            <person name="Baumann P."/>
            <person name="Ruckert C."/>
            <person name="Kalinowski J."/>
            <person name="Nebel B."/>
            <person name="Takors R."/>
            <person name="Blombach B."/>
        </authorList>
    </citation>
    <scope>NUCLEOTIDE SEQUENCE [LARGE SCALE GENOMIC DNA]</scope>
    <source>
        <strain evidence="3 4">DSM 1084</strain>
    </source>
</reference>
<feature type="chain" id="PRO_5021034187" evidence="1">
    <location>
        <begin position="28"/>
        <end position="179"/>
    </location>
</feature>
<feature type="domain" description="FecR protein" evidence="2">
    <location>
        <begin position="69"/>
        <end position="157"/>
    </location>
</feature>
<dbReference type="Pfam" id="PF04773">
    <property type="entry name" value="FecR"/>
    <property type="match status" value="1"/>
</dbReference>
<evidence type="ECO:0000313" key="4">
    <source>
        <dbReference type="Proteomes" id="UP000293912"/>
    </source>
</evidence>
<dbReference type="AlphaFoldDB" id="A0A4V1ABE9"/>
<sequence length="179" mass="19283" precursor="true">MPALSARRLFRTSPAVVLALAASVAAAQSPDIAPDTRAGTFKQVQGEVRLGGGDGRAVQPGEAVRAGQRIRTGKDGAASMVLKDGTVMVIGPDSTADLSQYRFDSTTQEGNLLVELLQGSVRVVTGLLARVNPERFKVKTPTAVVGVRGTDFIVEANPRPEPLYYYLRHHWSDDSRLRR</sequence>
<dbReference type="Gene3D" id="2.60.120.1440">
    <property type="match status" value="1"/>
</dbReference>
<name>A0A4V1ABE9_HYDPS</name>
<keyword evidence="1" id="KW-0732">Signal</keyword>